<evidence type="ECO:0000256" key="3">
    <source>
        <dbReference type="PROSITE-ProRule" id="PRU00023"/>
    </source>
</evidence>
<keyword evidence="2 3" id="KW-0040">ANK repeat</keyword>
<feature type="repeat" description="ANK" evidence="3">
    <location>
        <begin position="193"/>
        <end position="225"/>
    </location>
</feature>
<sequence length="279" mass="30444">MREFNQIAVRLLLDNSSNVNIKYAFDSAAIRSRKKGSETTVKLLLENGADTESQAEYGRSALSYAPLNGHEPVARLLLLENGANVESKDEFGYPMLLFAVLGGNDTIFELLEEYSGIEQGEDTRTLYGHHLGTAAMHGCEAIARMLHKTGARIDVRDASDGTLLSLASGFGKTSIIELLLLDNNADIGSGDDMNRSPLAWTAHEGEVNIVDFLLEKGADVEARDTDGITLAQLAVENGHENVAMLLKKEPRPLRKGCILRLRPPKALKSLHYTSGSFFT</sequence>
<dbReference type="Gene3D" id="1.25.40.20">
    <property type="entry name" value="Ankyrin repeat-containing domain"/>
    <property type="match status" value="3"/>
</dbReference>
<organism evidence="4 5">
    <name type="scientific">Penicillium argentinense</name>
    <dbReference type="NCBI Taxonomy" id="1131581"/>
    <lineage>
        <taxon>Eukaryota</taxon>
        <taxon>Fungi</taxon>
        <taxon>Dikarya</taxon>
        <taxon>Ascomycota</taxon>
        <taxon>Pezizomycotina</taxon>
        <taxon>Eurotiomycetes</taxon>
        <taxon>Eurotiomycetidae</taxon>
        <taxon>Eurotiales</taxon>
        <taxon>Aspergillaceae</taxon>
        <taxon>Penicillium</taxon>
    </lineage>
</organism>
<dbReference type="InterPro" id="IPR002110">
    <property type="entry name" value="Ankyrin_rpt"/>
</dbReference>
<dbReference type="GeneID" id="81352640"/>
<dbReference type="PROSITE" id="PS50088">
    <property type="entry name" value="ANK_REPEAT"/>
    <property type="match status" value="2"/>
</dbReference>
<name>A0A9W9G3K2_9EURO</name>
<keyword evidence="5" id="KW-1185">Reference proteome</keyword>
<feature type="repeat" description="ANK" evidence="3">
    <location>
        <begin position="57"/>
        <end position="90"/>
    </location>
</feature>
<gene>
    <name evidence="4" type="ORF">N7532_001167</name>
</gene>
<dbReference type="PANTHER" id="PTHR24198">
    <property type="entry name" value="ANKYRIN REPEAT AND PROTEIN KINASE DOMAIN-CONTAINING PROTEIN"/>
    <property type="match status" value="1"/>
</dbReference>
<evidence type="ECO:0000313" key="5">
    <source>
        <dbReference type="Proteomes" id="UP001149074"/>
    </source>
</evidence>
<dbReference type="PRINTS" id="PR01415">
    <property type="entry name" value="ANKYRIN"/>
</dbReference>
<dbReference type="EMBL" id="JAPQKI010000002">
    <property type="protein sequence ID" value="KAJ5110632.1"/>
    <property type="molecule type" value="Genomic_DNA"/>
</dbReference>
<reference evidence="4" key="2">
    <citation type="journal article" date="2023" name="IMA Fungus">
        <title>Comparative genomic study of the Penicillium genus elucidates a diverse pangenome and 15 lateral gene transfer events.</title>
        <authorList>
            <person name="Petersen C."/>
            <person name="Sorensen T."/>
            <person name="Nielsen M.R."/>
            <person name="Sondergaard T.E."/>
            <person name="Sorensen J.L."/>
            <person name="Fitzpatrick D.A."/>
            <person name="Frisvad J.C."/>
            <person name="Nielsen K.L."/>
        </authorList>
    </citation>
    <scope>NUCLEOTIDE SEQUENCE</scope>
    <source>
        <strain evidence="4">IBT 30761</strain>
    </source>
</reference>
<dbReference type="SMART" id="SM00248">
    <property type="entry name" value="ANK"/>
    <property type="match status" value="5"/>
</dbReference>
<dbReference type="PROSITE" id="PS50297">
    <property type="entry name" value="ANK_REP_REGION"/>
    <property type="match status" value="2"/>
</dbReference>
<dbReference type="SUPFAM" id="SSF48403">
    <property type="entry name" value="Ankyrin repeat"/>
    <property type="match status" value="1"/>
</dbReference>
<evidence type="ECO:0000256" key="2">
    <source>
        <dbReference type="ARBA" id="ARBA00023043"/>
    </source>
</evidence>
<accession>A0A9W9G3K2</accession>
<dbReference type="OrthoDB" id="20872at2759"/>
<protein>
    <submittedName>
        <fullName evidence="4">Ankyrin repeat protein</fullName>
    </submittedName>
</protein>
<dbReference type="AlphaFoldDB" id="A0A9W9G3K2"/>
<evidence type="ECO:0000256" key="1">
    <source>
        <dbReference type="ARBA" id="ARBA00022737"/>
    </source>
</evidence>
<keyword evidence="1" id="KW-0677">Repeat</keyword>
<dbReference type="RefSeq" id="XP_056478702.1">
    <property type="nucleotide sequence ID" value="XM_056613661.1"/>
</dbReference>
<evidence type="ECO:0000313" key="4">
    <source>
        <dbReference type="EMBL" id="KAJ5110632.1"/>
    </source>
</evidence>
<dbReference type="Pfam" id="PF12796">
    <property type="entry name" value="Ank_2"/>
    <property type="match status" value="2"/>
</dbReference>
<dbReference type="Proteomes" id="UP001149074">
    <property type="component" value="Unassembled WGS sequence"/>
</dbReference>
<dbReference type="InterPro" id="IPR036770">
    <property type="entry name" value="Ankyrin_rpt-contain_sf"/>
</dbReference>
<dbReference type="PANTHER" id="PTHR24198:SF165">
    <property type="entry name" value="ANKYRIN REPEAT-CONTAINING PROTEIN-RELATED"/>
    <property type="match status" value="1"/>
</dbReference>
<proteinExistence type="predicted"/>
<comment type="caution">
    <text evidence="4">The sequence shown here is derived from an EMBL/GenBank/DDBJ whole genome shotgun (WGS) entry which is preliminary data.</text>
</comment>
<reference evidence="4" key="1">
    <citation type="submission" date="2022-11" db="EMBL/GenBank/DDBJ databases">
        <authorList>
            <person name="Petersen C."/>
        </authorList>
    </citation>
    <scope>NUCLEOTIDE SEQUENCE</scope>
    <source>
        <strain evidence="4">IBT 30761</strain>
    </source>
</reference>